<dbReference type="GO" id="GO:0008168">
    <property type="term" value="F:methyltransferase activity"/>
    <property type="evidence" value="ECO:0007669"/>
    <property type="project" value="UniProtKB-KW"/>
</dbReference>
<dbReference type="Proteomes" id="UP000462055">
    <property type="component" value="Unassembled WGS sequence"/>
</dbReference>
<dbReference type="InterPro" id="IPR029063">
    <property type="entry name" value="SAM-dependent_MTases_sf"/>
</dbReference>
<evidence type="ECO:0000313" key="2">
    <source>
        <dbReference type="Proteomes" id="UP000462055"/>
    </source>
</evidence>
<name>A0A6I4MSI8_9ACTN</name>
<dbReference type="Gene3D" id="3.40.50.150">
    <property type="entry name" value="Vaccinia Virus protein VP39"/>
    <property type="match status" value="1"/>
</dbReference>
<organism evidence="1 2">
    <name type="scientific">Actinomadura physcomitrii</name>
    <dbReference type="NCBI Taxonomy" id="2650748"/>
    <lineage>
        <taxon>Bacteria</taxon>
        <taxon>Bacillati</taxon>
        <taxon>Actinomycetota</taxon>
        <taxon>Actinomycetes</taxon>
        <taxon>Streptosporangiales</taxon>
        <taxon>Thermomonosporaceae</taxon>
        <taxon>Actinomadura</taxon>
    </lineage>
</organism>
<sequence length="249" mass="27096">MSRGDTGGRSALWTESALDAFWERELGFPEHSFSVKYGPGLVAMLRRHICAGDDVLDYGCGPGRLSALLCSDVGANVWATDRLAGAVEAANRLNAAHPTFRGALAVGEFEGVTGRFDALVAVELLEHLPDDELDAFFGTAHRLLRAGGLLIVTTPNRERLEVKDVLCPSCGAVFHRWQHLRSIDAGRLRSWGTAAGFGVKEIVETDFGDRVPRFPGAARRWKGRIREPGARGRARPHLVGVFARSPADR</sequence>
<gene>
    <name evidence="1" type="ORF">F8568_041990</name>
</gene>
<dbReference type="GO" id="GO:0032259">
    <property type="term" value="P:methylation"/>
    <property type="evidence" value="ECO:0007669"/>
    <property type="project" value="UniProtKB-KW"/>
</dbReference>
<protein>
    <submittedName>
        <fullName evidence="1">Methyltransferase domain-containing protein</fullName>
    </submittedName>
</protein>
<dbReference type="SUPFAM" id="SSF53335">
    <property type="entry name" value="S-adenosyl-L-methionine-dependent methyltransferases"/>
    <property type="match status" value="1"/>
</dbReference>
<dbReference type="CDD" id="cd02440">
    <property type="entry name" value="AdoMet_MTases"/>
    <property type="match status" value="1"/>
</dbReference>
<reference evidence="1" key="1">
    <citation type="submission" date="2019-12" db="EMBL/GenBank/DDBJ databases">
        <title>Actinomadura physcomitrii sp. nov., a novel actinomycete isolated from moss [Physcomitrium sphaericum (Ludw) Fuernr].</title>
        <authorList>
            <person name="Zhuang X."/>
        </authorList>
    </citation>
    <scope>NUCLEOTIDE SEQUENCE [LARGE SCALE GENOMIC DNA]</scope>
    <source>
        <strain evidence="1">LD22</strain>
    </source>
</reference>
<keyword evidence="1" id="KW-0489">Methyltransferase</keyword>
<dbReference type="RefSeq" id="WP_151599649.1">
    <property type="nucleotide sequence ID" value="NZ_WBMS02000057.1"/>
</dbReference>
<dbReference type="PANTHER" id="PTHR43667">
    <property type="entry name" value="CYCLOPROPANE-FATTY-ACYL-PHOSPHOLIPID SYNTHASE"/>
    <property type="match status" value="1"/>
</dbReference>
<proteinExistence type="predicted"/>
<dbReference type="AlphaFoldDB" id="A0A6I4MSI8"/>
<comment type="caution">
    <text evidence="1">The sequence shown here is derived from an EMBL/GenBank/DDBJ whole genome shotgun (WGS) entry which is preliminary data.</text>
</comment>
<keyword evidence="2" id="KW-1185">Reference proteome</keyword>
<dbReference type="InterPro" id="IPR050723">
    <property type="entry name" value="CFA/CMAS"/>
</dbReference>
<dbReference type="EMBL" id="WBMS02000057">
    <property type="protein sequence ID" value="MWA06807.1"/>
    <property type="molecule type" value="Genomic_DNA"/>
</dbReference>
<dbReference type="Pfam" id="PF13489">
    <property type="entry name" value="Methyltransf_23"/>
    <property type="match status" value="1"/>
</dbReference>
<evidence type="ECO:0000313" key="1">
    <source>
        <dbReference type="EMBL" id="MWA06807.1"/>
    </source>
</evidence>
<dbReference type="PANTHER" id="PTHR43667:SF2">
    <property type="entry name" value="FATTY ACID C-METHYL TRANSFERASE"/>
    <property type="match status" value="1"/>
</dbReference>
<keyword evidence="1" id="KW-0808">Transferase</keyword>
<accession>A0A6I4MSI8</accession>